<evidence type="ECO:0000313" key="3">
    <source>
        <dbReference type="Proteomes" id="UP000271889"/>
    </source>
</evidence>
<protein>
    <submittedName>
        <fullName evidence="2">Uncharacterized protein</fullName>
    </submittedName>
</protein>
<evidence type="ECO:0000256" key="1">
    <source>
        <dbReference type="SAM" id="MobiDB-lite"/>
    </source>
</evidence>
<accession>A0A3P6QVL7</accession>
<sequence length="153" mass="16956">MISGGSYIKLVGVPFRKLYDEQEALNELKTQRRSAMQLAGWSALLQMVEKTLADDVNLSDEKKISETNTEQTSFVTHKGGAILVNRSGTILYKYVEDESTQWPSVEDIVEEVKKAGTKNASKSPSPAPNKTKVDSEISAKITDEEKKKCCTIL</sequence>
<dbReference type="OrthoDB" id="5857164at2759"/>
<proteinExistence type="predicted"/>
<reference evidence="2 3" key="1">
    <citation type="submission" date="2018-11" db="EMBL/GenBank/DDBJ databases">
        <authorList>
            <consortium name="Pathogen Informatics"/>
        </authorList>
    </citation>
    <scope>NUCLEOTIDE SEQUENCE [LARGE SCALE GENOMIC DNA]</scope>
</reference>
<evidence type="ECO:0000313" key="2">
    <source>
        <dbReference type="EMBL" id="VDK50137.1"/>
    </source>
</evidence>
<keyword evidence="3" id="KW-1185">Reference proteome</keyword>
<name>A0A3P6QVL7_CYLGO</name>
<dbReference type="Proteomes" id="UP000271889">
    <property type="component" value="Unassembled WGS sequence"/>
</dbReference>
<dbReference type="AlphaFoldDB" id="A0A3P6QVL7"/>
<dbReference type="EMBL" id="UYRV01003333">
    <property type="protein sequence ID" value="VDK50137.1"/>
    <property type="molecule type" value="Genomic_DNA"/>
</dbReference>
<organism evidence="2 3">
    <name type="scientific">Cylicostephanus goldi</name>
    <name type="common">Nematode worm</name>
    <dbReference type="NCBI Taxonomy" id="71465"/>
    <lineage>
        <taxon>Eukaryota</taxon>
        <taxon>Metazoa</taxon>
        <taxon>Ecdysozoa</taxon>
        <taxon>Nematoda</taxon>
        <taxon>Chromadorea</taxon>
        <taxon>Rhabditida</taxon>
        <taxon>Rhabditina</taxon>
        <taxon>Rhabditomorpha</taxon>
        <taxon>Strongyloidea</taxon>
        <taxon>Strongylidae</taxon>
        <taxon>Cylicostephanus</taxon>
    </lineage>
</organism>
<feature type="region of interest" description="Disordered" evidence="1">
    <location>
        <begin position="114"/>
        <end position="138"/>
    </location>
</feature>
<gene>
    <name evidence="2" type="ORF">CGOC_LOCUS1689</name>
</gene>